<name>A0ABR6RA06_9BURK</name>
<dbReference type="SUPFAM" id="SSF55186">
    <property type="entry name" value="ThrRS/AlaRS common domain"/>
    <property type="match status" value="1"/>
</dbReference>
<evidence type="ECO:0000313" key="8">
    <source>
        <dbReference type="EMBL" id="MBB6575990.1"/>
    </source>
</evidence>
<evidence type="ECO:0000256" key="3">
    <source>
        <dbReference type="ARBA" id="ARBA00017959"/>
    </source>
</evidence>
<gene>
    <name evidence="8" type="ORF">HNP33_000038</name>
</gene>
<dbReference type="InterPro" id="IPR051335">
    <property type="entry name" value="Alanyl-tRNA_Editing_Enzymes"/>
</dbReference>
<evidence type="ECO:0000259" key="7">
    <source>
        <dbReference type="PROSITE" id="PS50860"/>
    </source>
</evidence>
<keyword evidence="4" id="KW-0479">Metal-binding</keyword>
<dbReference type="EMBL" id="JACHKZ010000001">
    <property type="protein sequence ID" value="MBB6575990.1"/>
    <property type="molecule type" value="Genomic_DNA"/>
</dbReference>
<dbReference type="Gene3D" id="2.40.30.130">
    <property type="match status" value="1"/>
</dbReference>
<dbReference type="Proteomes" id="UP000562492">
    <property type="component" value="Unassembled WGS sequence"/>
</dbReference>
<dbReference type="PANTHER" id="PTHR43462">
    <property type="entry name" value="ALANYL-TRNA EDITING PROTEIN"/>
    <property type="match status" value="1"/>
</dbReference>
<evidence type="ECO:0000256" key="5">
    <source>
        <dbReference type="ARBA" id="ARBA00022833"/>
    </source>
</evidence>
<keyword evidence="8" id="KW-0378">Hydrolase</keyword>
<dbReference type="InterPro" id="IPR009000">
    <property type="entry name" value="Transl_B-barrel_sf"/>
</dbReference>
<evidence type="ECO:0000256" key="1">
    <source>
        <dbReference type="ARBA" id="ARBA00001947"/>
    </source>
</evidence>
<evidence type="ECO:0000256" key="4">
    <source>
        <dbReference type="ARBA" id="ARBA00022723"/>
    </source>
</evidence>
<dbReference type="InterPro" id="IPR018165">
    <property type="entry name" value="Ala-tRNA-synth_IIc_core"/>
</dbReference>
<keyword evidence="9" id="KW-1185">Reference proteome</keyword>
<reference evidence="8 9" key="1">
    <citation type="submission" date="2020-08" db="EMBL/GenBank/DDBJ databases">
        <title>Functional genomics of gut bacteria from endangered species of beetles.</title>
        <authorList>
            <person name="Carlos-Shanley C."/>
        </authorList>
    </citation>
    <scope>NUCLEOTIDE SEQUENCE [LARGE SCALE GENOMIC DNA]</scope>
    <source>
        <strain evidence="8 9">S00124</strain>
    </source>
</reference>
<dbReference type="SUPFAM" id="SSF50447">
    <property type="entry name" value="Translation proteins"/>
    <property type="match status" value="1"/>
</dbReference>
<evidence type="ECO:0000256" key="6">
    <source>
        <dbReference type="ARBA" id="ARBA00032577"/>
    </source>
</evidence>
<comment type="subcellular location">
    <subcellularLocation>
        <location evidence="2">Cytoplasm</location>
    </subcellularLocation>
</comment>
<keyword evidence="5" id="KW-0862">Zinc</keyword>
<sequence length="263" mass="27667">MNSESSALSPLSLLPATQELFRADSYLQTCDATVLAVTDAGIVLDRTVFYPLGGGQAGDAGLLRCADGRSIAIVDTRKAKSEDGQPLPLVLHVPAQQDHGLRTGDQVTAAIDWSRRHRLMRLHTASHVLCHLVPHLVNGCSITPDQARIDFVTNEAVDKDAVTAGLAAIVAQALPVQISSITDAELDANPALVKSMSVQPPRGSGRVRTVRIGGDGTGDMPAVDFQPCGGTHLANTSEIGAIVISKTEKKGANSRRVILAFAL</sequence>
<protein>
    <recommendedName>
        <fullName evidence="3">Alanine--tRNA ligase</fullName>
    </recommendedName>
    <alternativeName>
        <fullName evidence="6">Alanyl-tRNA synthetase</fullName>
    </alternativeName>
</protein>
<dbReference type="SMART" id="SM00863">
    <property type="entry name" value="tRNA_SAD"/>
    <property type="match status" value="1"/>
</dbReference>
<organism evidence="8 9">
    <name type="scientific">Comamonas odontotermitis</name>
    <dbReference type="NCBI Taxonomy" id="379895"/>
    <lineage>
        <taxon>Bacteria</taxon>
        <taxon>Pseudomonadati</taxon>
        <taxon>Pseudomonadota</taxon>
        <taxon>Betaproteobacteria</taxon>
        <taxon>Burkholderiales</taxon>
        <taxon>Comamonadaceae</taxon>
        <taxon>Comamonas</taxon>
    </lineage>
</organism>
<feature type="domain" description="Alanyl-transfer RNA synthetases family profile" evidence="7">
    <location>
        <begin position="1"/>
        <end position="263"/>
    </location>
</feature>
<dbReference type="InterPro" id="IPR018163">
    <property type="entry name" value="Thr/Ala-tRNA-synth_IIc_edit"/>
</dbReference>
<comment type="cofactor">
    <cofactor evidence="1">
        <name>Zn(2+)</name>
        <dbReference type="ChEBI" id="CHEBI:29105"/>
    </cofactor>
</comment>
<comment type="caution">
    <text evidence="8">The sequence shown here is derived from an EMBL/GenBank/DDBJ whole genome shotgun (WGS) entry which is preliminary data.</text>
</comment>
<dbReference type="InterPro" id="IPR012947">
    <property type="entry name" value="tRNA_SAD"/>
</dbReference>
<dbReference type="Gene3D" id="3.30.980.10">
    <property type="entry name" value="Threonyl-trna Synthetase, Chain A, domain 2"/>
    <property type="match status" value="1"/>
</dbReference>
<evidence type="ECO:0000256" key="2">
    <source>
        <dbReference type="ARBA" id="ARBA00004496"/>
    </source>
</evidence>
<dbReference type="InterPro" id="IPR018164">
    <property type="entry name" value="Ala-tRNA-synth_IIc_N"/>
</dbReference>
<proteinExistence type="predicted"/>
<accession>A0ABR6RA06</accession>
<dbReference type="PANTHER" id="PTHR43462:SF1">
    <property type="entry name" value="ALANYL-TRNA EDITING PROTEIN AARSD1"/>
    <property type="match status" value="1"/>
</dbReference>
<dbReference type="RefSeq" id="WP_184704048.1">
    <property type="nucleotide sequence ID" value="NZ_JACHKZ010000001.1"/>
</dbReference>
<dbReference type="Pfam" id="PF01411">
    <property type="entry name" value="tRNA-synt_2c"/>
    <property type="match status" value="1"/>
</dbReference>
<dbReference type="GO" id="GO:0016787">
    <property type="term" value="F:hydrolase activity"/>
    <property type="evidence" value="ECO:0007669"/>
    <property type="project" value="UniProtKB-KW"/>
</dbReference>
<dbReference type="Pfam" id="PF07973">
    <property type="entry name" value="tRNA_SAD"/>
    <property type="match status" value="1"/>
</dbReference>
<dbReference type="PROSITE" id="PS50860">
    <property type="entry name" value="AA_TRNA_LIGASE_II_ALA"/>
    <property type="match status" value="1"/>
</dbReference>
<evidence type="ECO:0000313" key="9">
    <source>
        <dbReference type="Proteomes" id="UP000562492"/>
    </source>
</evidence>